<dbReference type="SUPFAM" id="SSF54236">
    <property type="entry name" value="Ubiquitin-like"/>
    <property type="match status" value="1"/>
</dbReference>
<dbReference type="Gene3D" id="1.10.10.10">
    <property type="entry name" value="Winged helix-like DNA-binding domain superfamily/Winged helix DNA-binding domain"/>
    <property type="match status" value="1"/>
</dbReference>
<dbReference type="CDD" id="cd06224">
    <property type="entry name" value="REM"/>
    <property type="match status" value="1"/>
</dbReference>
<dbReference type="InterPro" id="IPR001895">
    <property type="entry name" value="RASGEF_cat_dom"/>
</dbReference>
<dbReference type="Proteomes" id="UP000694405">
    <property type="component" value="Chromosome 21"/>
</dbReference>
<keyword evidence="2" id="KW-1185">Reference proteome</keyword>
<dbReference type="PROSITE" id="PS50186">
    <property type="entry name" value="DEP"/>
    <property type="match status" value="1"/>
</dbReference>
<dbReference type="InterPro" id="IPR008937">
    <property type="entry name" value="Ras-like_GEF"/>
</dbReference>
<evidence type="ECO:0000313" key="2">
    <source>
        <dbReference type="Proteomes" id="UP000694405"/>
    </source>
</evidence>
<dbReference type="Pfam" id="PF00610">
    <property type="entry name" value="DEP"/>
    <property type="match status" value="1"/>
</dbReference>
<dbReference type="SMART" id="SM00147">
    <property type="entry name" value="RasGEF"/>
    <property type="match status" value="1"/>
</dbReference>
<organism evidence="1 2">
    <name type="scientific">Melopsittacus undulatus</name>
    <name type="common">Budgerigar</name>
    <name type="synonym">Psittacus undulatus</name>
    <dbReference type="NCBI Taxonomy" id="13146"/>
    <lineage>
        <taxon>Eukaryota</taxon>
        <taxon>Metazoa</taxon>
        <taxon>Chordata</taxon>
        <taxon>Craniata</taxon>
        <taxon>Vertebrata</taxon>
        <taxon>Euteleostomi</taxon>
        <taxon>Archelosauria</taxon>
        <taxon>Archosauria</taxon>
        <taxon>Dinosauria</taxon>
        <taxon>Saurischia</taxon>
        <taxon>Theropoda</taxon>
        <taxon>Coelurosauria</taxon>
        <taxon>Aves</taxon>
        <taxon>Neognathae</taxon>
        <taxon>Neoaves</taxon>
        <taxon>Telluraves</taxon>
        <taxon>Australaves</taxon>
        <taxon>Psittaciformes</taxon>
        <taxon>Psittaculidae</taxon>
        <taxon>Melopsittacus</taxon>
    </lineage>
</organism>
<dbReference type="InterPro" id="IPR019804">
    <property type="entry name" value="Ras_G-nucl-exch_fac_CS"/>
</dbReference>
<dbReference type="PROSITE" id="PS50212">
    <property type="entry name" value="RASGEF_NTER"/>
    <property type="match status" value="1"/>
</dbReference>
<dbReference type="InterPro" id="IPR036964">
    <property type="entry name" value="RASGEF_cat_dom_sf"/>
</dbReference>
<accession>A0A8V5GRU8</accession>
<dbReference type="InterPro" id="IPR029071">
    <property type="entry name" value="Ubiquitin-like_domsf"/>
</dbReference>
<proteinExistence type="predicted"/>
<dbReference type="FunFam" id="2.60.120.10:FF:000015">
    <property type="entry name" value="Rap guanine nucleotide exchange factor 4"/>
    <property type="match status" value="1"/>
</dbReference>
<dbReference type="Gene3D" id="2.60.120.10">
    <property type="entry name" value="Jelly Rolls"/>
    <property type="match status" value="1"/>
</dbReference>
<protein>
    <submittedName>
        <fullName evidence="1">Uncharacterized protein</fullName>
    </submittedName>
</protein>
<dbReference type="AlphaFoldDB" id="A0A8V5GRU8"/>
<name>A0A8V5GRU8_MELUD</name>
<dbReference type="Pfam" id="PF00027">
    <property type="entry name" value="cNMP_binding"/>
    <property type="match status" value="1"/>
</dbReference>
<dbReference type="Ensembl" id="ENSMUNT00000026009.1">
    <property type="protein sequence ID" value="ENSMUNP00000023228.1"/>
    <property type="gene ID" value="ENSMUNG00000017797.1"/>
</dbReference>
<dbReference type="Pfam" id="PF00617">
    <property type="entry name" value="RasGEF"/>
    <property type="match status" value="2"/>
</dbReference>
<dbReference type="InterPro" id="IPR036390">
    <property type="entry name" value="WH_DNA-bd_sf"/>
</dbReference>
<dbReference type="InterPro" id="IPR036388">
    <property type="entry name" value="WH-like_DNA-bd_sf"/>
</dbReference>
<dbReference type="GO" id="GO:0005085">
    <property type="term" value="F:guanyl-nucleotide exchange factor activity"/>
    <property type="evidence" value="ECO:0007669"/>
    <property type="project" value="InterPro"/>
</dbReference>
<dbReference type="InterPro" id="IPR014710">
    <property type="entry name" value="RmlC-like_jellyroll"/>
</dbReference>
<dbReference type="CDD" id="cd00038">
    <property type="entry name" value="CAP_ED"/>
    <property type="match status" value="1"/>
</dbReference>
<dbReference type="PROSITE" id="PS50009">
    <property type="entry name" value="RASGEF_CAT"/>
    <property type="match status" value="1"/>
</dbReference>
<dbReference type="PANTHER" id="PTHR23113:SF24">
    <property type="entry name" value="RAP GUANINE NUCLEOTIDE EXCHANGE FACTOR 3"/>
    <property type="match status" value="1"/>
</dbReference>
<dbReference type="PANTHER" id="PTHR23113">
    <property type="entry name" value="GUANINE NUCLEOTIDE EXCHANGE FACTOR"/>
    <property type="match status" value="1"/>
</dbReference>
<dbReference type="PROSITE" id="PS00720">
    <property type="entry name" value="RASGEF"/>
    <property type="match status" value="1"/>
</dbReference>
<dbReference type="InterPro" id="IPR000591">
    <property type="entry name" value="DEP_dom"/>
</dbReference>
<dbReference type="SMART" id="SM00100">
    <property type="entry name" value="cNMP"/>
    <property type="match status" value="1"/>
</dbReference>
<dbReference type="InterPro" id="IPR000595">
    <property type="entry name" value="cNMP-bd_dom"/>
</dbReference>
<dbReference type="SMART" id="SM00229">
    <property type="entry name" value="RasGEFN"/>
    <property type="match status" value="1"/>
</dbReference>
<dbReference type="PROSITE" id="PS50042">
    <property type="entry name" value="CNMP_BINDING_3"/>
    <property type="match status" value="1"/>
</dbReference>
<sequence>MEIPGCWRWGGMEVSAQRGFTTHILLPMIPSHPQASSDRIWRAGKLLYIHLTSTRPGLIRDHKHHLRHHRQCCSGRELVDWLLSTGLALQSRSQAIGICQVLVDGGVLTHVKQEWHFQDKDTQFYRFAELELSPDPGAGLRDAEELLEALAFLAQLGPDALLTMALRKPPAQRTEDELELIFEELLHIKAVAHLSRSVKRELASVLMFESHQRAGTVLFSQGDKGTSWYIIWKGSVNVVTHGKGLVATLHEGDDFGQLALVNDAPRAATIILREDNCHFLRVDKQDFNRILKDVEANTMRLKEHGKVVLVLQKNLQAGSSQAATARSSRYLVMAGTPEKILEHLLEFMRLDATLYDPVDTLLGDFLLTYTVFMPTSQLCRALLHHFRAEPMEGSEQDKATYSLHKRRKILRLVSQWVLLYGRLLQGDRSTTSLLQNLADLASQDPRLGGMVQEPAPERRRPRVSGMLPVFPYGKGYPVPSQDQALSPCSLPIDKVGLQLDAVGVFTALGLNERLFAVSMEELSSLTPHPEQLGPQVGSSDTLDLISSKDLASHITDYDWSLFKSIHQVEMLHYITRPPRFHAVTTANLERVMRRFNELQHWVVTELCLCSDVGRRAQLLRKFIKLAAHHTAVSRLARTWEALPSSSSPLPCALLHPQDPSWNHRVYRLAVAKLSPPIIPFVPLLLKDMTFIHEGNHTLAENLINFEKMLQWERAPLSPLRTRSQHRPEDPKAVRMSTCSEQSLSVRSPVSTWAYLQHLRAIDSQKELLRLSRALEP</sequence>
<dbReference type="Gene3D" id="1.10.8.1240">
    <property type="match status" value="1"/>
</dbReference>
<dbReference type="PRINTS" id="PR00103">
    <property type="entry name" value="CAMPKINASE"/>
</dbReference>
<reference evidence="1" key="3">
    <citation type="submission" date="2025-09" db="UniProtKB">
        <authorList>
            <consortium name="Ensembl"/>
        </authorList>
    </citation>
    <scope>IDENTIFICATION</scope>
</reference>
<dbReference type="InterPro" id="IPR023578">
    <property type="entry name" value="Ras_GEF_dom_sf"/>
</dbReference>
<dbReference type="GO" id="GO:0005886">
    <property type="term" value="C:plasma membrane"/>
    <property type="evidence" value="ECO:0007669"/>
    <property type="project" value="TreeGrafter"/>
</dbReference>
<dbReference type="GO" id="GO:0007265">
    <property type="term" value="P:Ras protein signal transduction"/>
    <property type="evidence" value="ECO:0007669"/>
    <property type="project" value="TreeGrafter"/>
</dbReference>
<dbReference type="Gene3D" id="1.10.840.10">
    <property type="entry name" value="Ras guanine-nucleotide exchange factors catalytic domain"/>
    <property type="match status" value="2"/>
</dbReference>
<dbReference type="InterPro" id="IPR000651">
    <property type="entry name" value="Ras-like_Gua-exchang_fac_N"/>
</dbReference>
<dbReference type="SMART" id="SM00049">
    <property type="entry name" value="DEP"/>
    <property type="match status" value="1"/>
</dbReference>
<dbReference type="Gene3D" id="1.20.870.10">
    <property type="entry name" value="Son of sevenless (SoS) protein Chain: S domain 1"/>
    <property type="match status" value="1"/>
</dbReference>
<gene>
    <name evidence="1" type="primary">LOC115946908</name>
</gene>
<dbReference type="Gene3D" id="3.10.20.90">
    <property type="entry name" value="Phosphatidylinositol 3-kinase Catalytic Subunit, Chain A, domain 1"/>
    <property type="match status" value="1"/>
</dbReference>
<evidence type="ECO:0000313" key="1">
    <source>
        <dbReference type="Ensembl" id="ENSMUNP00000023228.1"/>
    </source>
</evidence>
<reference evidence="1" key="2">
    <citation type="submission" date="2025-08" db="UniProtKB">
        <authorList>
            <consortium name="Ensembl"/>
        </authorList>
    </citation>
    <scope>IDENTIFICATION</scope>
</reference>
<dbReference type="SUPFAM" id="SSF48366">
    <property type="entry name" value="Ras GEF"/>
    <property type="match status" value="1"/>
</dbReference>
<dbReference type="Pfam" id="PF00618">
    <property type="entry name" value="RasGEF_N"/>
    <property type="match status" value="1"/>
</dbReference>
<dbReference type="SUPFAM" id="SSF46785">
    <property type="entry name" value="Winged helix' DNA-binding domain"/>
    <property type="match status" value="1"/>
</dbReference>
<dbReference type="SUPFAM" id="SSF51206">
    <property type="entry name" value="cAMP-binding domain-like"/>
    <property type="match status" value="1"/>
</dbReference>
<dbReference type="InterPro" id="IPR018490">
    <property type="entry name" value="cNMP-bd_dom_sf"/>
</dbReference>
<reference evidence="1" key="1">
    <citation type="submission" date="2020-03" db="EMBL/GenBank/DDBJ databases">
        <title>Melopsittacus undulatus (budgerigar) genome, bMelUnd1, maternal haplotype with Z.</title>
        <authorList>
            <person name="Gedman G."/>
            <person name="Mountcastle J."/>
            <person name="Haase B."/>
            <person name="Formenti G."/>
            <person name="Wright T."/>
            <person name="Apodaca J."/>
            <person name="Pelan S."/>
            <person name="Chow W."/>
            <person name="Rhie A."/>
            <person name="Howe K."/>
            <person name="Fedrigo O."/>
            <person name="Jarvis E.D."/>
        </authorList>
    </citation>
    <scope>NUCLEOTIDE SEQUENCE [LARGE SCALE GENOMIC DNA]</scope>
</reference>
<dbReference type="CDD" id="cd04437">
    <property type="entry name" value="DEP_Epac"/>
    <property type="match status" value="1"/>
</dbReference>